<dbReference type="GO" id="GO:0005829">
    <property type="term" value="C:cytosol"/>
    <property type="evidence" value="ECO:0007669"/>
    <property type="project" value="TreeGrafter"/>
</dbReference>
<accession>A0A918SCU1</accession>
<keyword evidence="7" id="KW-1185">Reference proteome</keyword>
<dbReference type="Gene3D" id="1.10.10.10">
    <property type="entry name" value="Winged helix-like DNA-binding domain superfamily/Winged helix DNA-binding domain"/>
    <property type="match status" value="1"/>
</dbReference>
<dbReference type="GO" id="GO:0003700">
    <property type="term" value="F:DNA-binding transcription factor activity"/>
    <property type="evidence" value="ECO:0007669"/>
    <property type="project" value="InterPro"/>
</dbReference>
<dbReference type="AlphaFoldDB" id="A0A918SCU1"/>
<dbReference type="Proteomes" id="UP000646579">
    <property type="component" value="Unassembled WGS sequence"/>
</dbReference>
<evidence type="ECO:0000259" key="5">
    <source>
        <dbReference type="PROSITE" id="PS50931"/>
    </source>
</evidence>
<comment type="similarity">
    <text evidence="1">Belongs to the LysR transcriptional regulatory family.</text>
</comment>
<gene>
    <name evidence="6" type="ORF">GCM10007989_30990</name>
</gene>
<dbReference type="InterPro" id="IPR050950">
    <property type="entry name" value="HTH-type_LysR_regulators"/>
</dbReference>
<reference evidence="6" key="2">
    <citation type="submission" date="2020-09" db="EMBL/GenBank/DDBJ databases">
        <authorList>
            <person name="Sun Q."/>
            <person name="Kim S."/>
        </authorList>
    </citation>
    <scope>NUCLEOTIDE SEQUENCE</scope>
    <source>
        <strain evidence="6">KCTC 32437</strain>
    </source>
</reference>
<dbReference type="FunFam" id="1.10.10.10:FF:000001">
    <property type="entry name" value="LysR family transcriptional regulator"/>
    <property type="match status" value="1"/>
</dbReference>
<evidence type="ECO:0000313" key="7">
    <source>
        <dbReference type="Proteomes" id="UP000646579"/>
    </source>
</evidence>
<keyword evidence="3" id="KW-0238">DNA-binding</keyword>
<dbReference type="PANTHER" id="PTHR30419">
    <property type="entry name" value="HTH-TYPE TRANSCRIPTIONAL REGULATOR YBHD"/>
    <property type="match status" value="1"/>
</dbReference>
<feature type="domain" description="HTH lysR-type" evidence="5">
    <location>
        <begin position="7"/>
        <end position="64"/>
    </location>
</feature>
<dbReference type="Gene3D" id="3.40.190.290">
    <property type="match status" value="1"/>
</dbReference>
<keyword evidence="4" id="KW-0804">Transcription</keyword>
<dbReference type="EMBL" id="BMZE01000003">
    <property type="protein sequence ID" value="GHA32669.1"/>
    <property type="molecule type" value="Genomic_DNA"/>
</dbReference>
<evidence type="ECO:0000256" key="1">
    <source>
        <dbReference type="ARBA" id="ARBA00009437"/>
    </source>
</evidence>
<protein>
    <submittedName>
        <fullName evidence="6">Transcriptional regulator</fullName>
    </submittedName>
</protein>
<proteinExistence type="inferred from homology"/>
<dbReference type="InterPro" id="IPR036388">
    <property type="entry name" value="WH-like_DNA-bd_sf"/>
</dbReference>
<sequence>MSENSPMELRQLEYFIAAAKAEHFTRAARRLNIVQSALSSAIRSLEEELGTPLFVRTTRQVRLTAAGRTLLEKAEAVTEAVREAREAVTAIAEARAGKLSLGTVQGLPAFLDLPALLASFHERHPQVEVRLIQAGSAHLLEKLRAGKLDLAFLPVFEPPSDIATTIIACEELVVVCAPEHPLAHRQSVPPRDLATAPFVEFESDWGTRRLADEAFASAGIDRHIAFEVSDLSTMLELVTRGLGIALVPESVAANRANDLAQCRLAGPEACWELVVATRTSARQEALVGRFLDLLGGIRDNHELEQDEARVAS</sequence>
<comment type="caution">
    <text evidence="6">The sequence shown here is derived from an EMBL/GenBank/DDBJ whole genome shotgun (WGS) entry which is preliminary data.</text>
</comment>
<dbReference type="InterPro" id="IPR005119">
    <property type="entry name" value="LysR_subst-bd"/>
</dbReference>
<reference evidence="6" key="1">
    <citation type="journal article" date="2014" name="Int. J. Syst. Evol. Microbiol.">
        <title>Complete genome sequence of Corynebacterium casei LMG S-19264T (=DSM 44701T), isolated from a smear-ripened cheese.</title>
        <authorList>
            <consortium name="US DOE Joint Genome Institute (JGI-PGF)"/>
            <person name="Walter F."/>
            <person name="Albersmeier A."/>
            <person name="Kalinowski J."/>
            <person name="Ruckert C."/>
        </authorList>
    </citation>
    <scope>NUCLEOTIDE SEQUENCE</scope>
    <source>
        <strain evidence="6">KCTC 32437</strain>
    </source>
</reference>
<keyword evidence="2" id="KW-0805">Transcription regulation</keyword>
<organism evidence="6 7">
    <name type="scientific">Devosia pacifica</name>
    <dbReference type="NCBI Taxonomy" id="1335967"/>
    <lineage>
        <taxon>Bacteria</taxon>
        <taxon>Pseudomonadati</taxon>
        <taxon>Pseudomonadota</taxon>
        <taxon>Alphaproteobacteria</taxon>
        <taxon>Hyphomicrobiales</taxon>
        <taxon>Devosiaceae</taxon>
        <taxon>Devosia</taxon>
    </lineage>
</organism>
<dbReference type="Pfam" id="PF03466">
    <property type="entry name" value="LysR_substrate"/>
    <property type="match status" value="1"/>
</dbReference>
<dbReference type="PRINTS" id="PR00039">
    <property type="entry name" value="HTHLYSR"/>
</dbReference>
<dbReference type="GO" id="GO:0003677">
    <property type="term" value="F:DNA binding"/>
    <property type="evidence" value="ECO:0007669"/>
    <property type="project" value="UniProtKB-KW"/>
</dbReference>
<name>A0A918SCU1_9HYPH</name>
<dbReference type="RefSeq" id="WP_244640225.1">
    <property type="nucleotide sequence ID" value="NZ_BMZE01000003.1"/>
</dbReference>
<evidence type="ECO:0000256" key="4">
    <source>
        <dbReference type="ARBA" id="ARBA00023163"/>
    </source>
</evidence>
<dbReference type="SUPFAM" id="SSF53850">
    <property type="entry name" value="Periplasmic binding protein-like II"/>
    <property type="match status" value="1"/>
</dbReference>
<evidence type="ECO:0000256" key="2">
    <source>
        <dbReference type="ARBA" id="ARBA00023015"/>
    </source>
</evidence>
<dbReference type="InterPro" id="IPR000847">
    <property type="entry name" value="LysR_HTH_N"/>
</dbReference>
<dbReference type="PANTHER" id="PTHR30419:SF31">
    <property type="entry name" value="BLR3139 PROTEIN"/>
    <property type="match status" value="1"/>
</dbReference>
<evidence type="ECO:0000256" key="3">
    <source>
        <dbReference type="ARBA" id="ARBA00023125"/>
    </source>
</evidence>
<dbReference type="InterPro" id="IPR036390">
    <property type="entry name" value="WH_DNA-bd_sf"/>
</dbReference>
<dbReference type="Pfam" id="PF00126">
    <property type="entry name" value="HTH_1"/>
    <property type="match status" value="1"/>
</dbReference>
<dbReference type="PROSITE" id="PS50931">
    <property type="entry name" value="HTH_LYSR"/>
    <property type="match status" value="1"/>
</dbReference>
<evidence type="ECO:0000313" key="6">
    <source>
        <dbReference type="EMBL" id="GHA32669.1"/>
    </source>
</evidence>
<dbReference type="SUPFAM" id="SSF46785">
    <property type="entry name" value="Winged helix' DNA-binding domain"/>
    <property type="match status" value="1"/>
</dbReference>
<dbReference type="CDD" id="cd08436">
    <property type="entry name" value="PBP2_LTTR_like_3"/>
    <property type="match status" value="1"/>
</dbReference>